<dbReference type="PANTHER" id="PTHR30466">
    <property type="entry name" value="FLAVIN REDUCTASE"/>
    <property type="match status" value="1"/>
</dbReference>
<organism evidence="3 4">
    <name type="scientific">Streptomyces vulcanius</name>
    <dbReference type="NCBI Taxonomy" id="1441876"/>
    <lineage>
        <taxon>Bacteria</taxon>
        <taxon>Bacillati</taxon>
        <taxon>Actinomycetota</taxon>
        <taxon>Actinomycetes</taxon>
        <taxon>Kitasatosporales</taxon>
        <taxon>Streptomycetaceae</taxon>
        <taxon>Streptomyces</taxon>
    </lineage>
</organism>
<protein>
    <submittedName>
        <fullName evidence="3">Flavin reductase family protein</fullName>
        <ecNumber evidence="3">1.-.-.-</ecNumber>
    </submittedName>
</protein>
<keyword evidence="1 3" id="KW-0560">Oxidoreductase</keyword>
<sequence>MGKQSAQIADGEKTVIDQRELRQIFGRFATGVAVITAKYSGELFGVTVNSFTSLSLDPPLILFCLHSRSSFRAALGVGASFTVNILSEEQREISTLFASGADRFLKVNSLPGLGGSPVLTNSLAYVTCRVAQEVPGGDHVIVIGKVVDIGLLRRTGAPLGFYAGAMHKLAPYG</sequence>
<name>A0ABV9AK91_9ACTN</name>
<dbReference type="SMART" id="SM00903">
    <property type="entry name" value="Flavin_Reduct"/>
    <property type="match status" value="1"/>
</dbReference>
<comment type="caution">
    <text evidence="3">The sequence shown here is derived from an EMBL/GenBank/DDBJ whole genome shotgun (WGS) entry which is preliminary data.</text>
</comment>
<dbReference type="InterPro" id="IPR050268">
    <property type="entry name" value="NADH-dep_flavin_reductase"/>
</dbReference>
<accession>A0ABV9AK91</accession>
<dbReference type="InterPro" id="IPR012349">
    <property type="entry name" value="Split_barrel_FMN-bd"/>
</dbReference>
<evidence type="ECO:0000313" key="3">
    <source>
        <dbReference type="EMBL" id="MFC4499206.1"/>
    </source>
</evidence>
<dbReference type="GO" id="GO:0016491">
    <property type="term" value="F:oxidoreductase activity"/>
    <property type="evidence" value="ECO:0007669"/>
    <property type="project" value="UniProtKB-KW"/>
</dbReference>
<dbReference type="PANTHER" id="PTHR30466:SF1">
    <property type="entry name" value="FMN REDUCTASE (NADH) RUTF"/>
    <property type="match status" value="1"/>
</dbReference>
<dbReference type="Pfam" id="PF01613">
    <property type="entry name" value="Flavin_Reduct"/>
    <property type="match status" value="1"/>
</dbReference>
<evidence type="ECO:0000313" key="4">
    <source>
        <dbReference type="Proteomes" id="UP001595839"/>
    </source>
</evidence>
<dbReference type="EC" id="1.-.-.-" evidence="3"/>
<dbReference type="EMBL" id="JBHSFK010000003">
    <property type="protein sequence ID" value="MFC4499206.1"/>
    <property type="molecule type" value="Genomic_DNA"/>
</dbReference>
<feature type="domain" description="Flavin reductase like" evidence="2">
    <location>
        <begin position="25"/>
        <end position="168"/>
    </location>
</feature>
<proteinExistence type="predicted"/>
<dbReference type="InterPro" id="IPR002563">
    <property type="entry name" value="Flavin_Rdtase-like_dom"/>
</dbReference>
<dbReference type="RefSeq" id="WP_381182191.1">
    <property type="nucleotide sequence ID" value="NZ_JBHSFK010000003.1"/>
</dbReference>
<dbReference type="Proteomes" id="UP001595839">
    <property type="component" value="Unassembled WGS sequence"/>
</dbReference>
<dbReference type="Gene3D" id="2.30.110.10">
    <property type="entry name" value="Electron Transport, Fmn-binding Protein, Chain A"/>
    <property type="match status" value="1"/>
</dbReference>
<evidence type="ECO:0000259" key="2">
    <source>
        <dbReference type="SMART" id="SM00903"/>
    </source>
</evidence>
<reference evidence="4" key="1">
    <citation type="journal article" date="2019" name="Int. J. Syst. Evol. Microbiol.">
        <title>The Global Catalogue of Microorganisms (GCM) 10K type strain sequencing project: providing services to taxonomists for standard genome sequencing and annotation.</title>
        <authorList>
            <consortium name="The Broad Institute Genomics Platform"/>
            <consortium name="The Broad Institute Genome Sequencing Center for Infectious Disease"/>
            <person name="Wu L."/>
            <person name="Ma J."/>
        </authorList>
    </citation>
    <scope>NUCLEOTIDE SEQUENCE [LARGE SCALE GENOMIC DNA]</scope>
    <source>
        <strain evidence="4">CGMCC 4.7177</strain>
    </source>
</reference>
<gene>
    <name evidence="3" type="ORF">ACFPIH_06655</name>
</gene>
<evidence type="ECO:0000256" key="1">
    <source>
        <dbReference type="ARBA" id="ARBA00023002"/>
    </source>
</evidence>
<dbReference type="SUPFAM" id="SSF50475">
    <property type="entry name" value="FMN-binding split barrel"/>
    <property type="match status" value="1"/>
</dbReference>
<keyword evidence="4" id="KW-1185">Reference proteome</keyword>